<dbReference type="InterPro" id="IPR032710">
    <property type="entry name" value="NTF2-like_dom_sf"/>
</dbReference>
<gene>
    <name evidence="3" type="ORF">ACFFJ6_00925</name>
</gene>
<evidence type="ECO:0000256" key="1">
    <source>
        <dbReference type="ARBA" id="ARBA00009570"/>
    </source>
</evidence>
<dbReference type="InterPro" id="IPR000391">
    <property type="entry name" value="Rng_hydr_dOase-bsu"/>
</dbReference>
<accession>A0ABV6ELI6</accession>
<evidence type="ECO:0000313" key="3">
    <source>
        <dbReference type="EMBL" id="MFC0239002.1"/>
    </source>
</evidence>
<sequence length="173" mass="19591">MNMPINMTTTIPATTASTITLAEAMEFAWIEADLLDHAVYEEWLALWTDDARYIVPIEPGVTDFENAVNYAYDDHEMRKKRVDRLLSGQSVSASPVARTVRSLSRFRLLKSDAASCELRCAQIITEFRRGRERTYTGDVVFELVRGESGLKIRRKVIWLINSTEALGGIGYIL</sequence>
<organism evidence="3 4">
    <name type="scientific">Rhodopseudomonas telluris</name>
    <dbReference type="NCBI Taxonomy" id="644215"/>
    <lineage>
        <taxon>Bacteria</taxon>
        <taxon>Pseudomonadati</taxon>
        <taxon>Pseudomonadota</taxon>
        <taxon>Alphaproteobacteria</taxon>
        <taxon>Hyphomicrobiales</taxon>
        <taxon>Nitrobacteraceae</taxon>
        <taxon>Rhodopseudomonas</taxon>
    </lineage>
</organism>
<comment type="caution">
    <text evidence="3">The sequence shown here is derived from an EMBL/GenBank/DDBJ whole genome shotgun (WGS) entry which is preliminary data.</text>
</comment>
<proteinExistence type="inferred from homology"/>
<dbReference type="PANTHER" id="PTHR41534:SF2">
    <property type="entry name" value="3-PHENYLPROPIONATE_CINNAMIC ACID DIOXYGENASE SUBUNIT BETA"/>
    <property type="match status" value="1"/>
</dbReference>
<evidence type="ECO:0000313" key="4">
    <source>
        <dbReference type="Proteomes" id="UP001589775"/>
    </source>
</evidence>
<dbReference type="Gene3D" id="3.10.450.50">
    <property type="match status" value="1"/>
</dbReference>
<keyword evidence="3" id="KW-0223">Dioxygenase</keyword>
<dbReference type="EMBL" id="JBHLWM010000001">
    <property type="protein sequence ID" value="MFC0239002.1"/>
    <property type="molecule type" value="Genomic_DNA"/>
</dbReference>
<comment type="similarity">
    <text evidence="1">Belongs to the bacterial ring-hydroxylating dioxygenase beta subunit family.</text>
</comment>
<keyword evidence="2" id="KW-0560">Oxidoreductase</keyword>
<dbReference type="SUPFAM" id="SSF54427">
    <property type="entry name" value="NTF2-like"/>
    <property type="match status" value="1"/>
</dbReference>
<dbReference type="Pfam" id="PF00866">
    <property type="entry name" value="Ring_hydroxyl_B"/>
    <property type="match status" value="1"/>
</dbReference>
<dbReference type="RefSeq" id="WP_378383401.1">
    <property type="nucleotide sequence ID" value="NZ_JBHLWM010000001.1"/>
</dbReference>
<dbReference type="GO" id="GO:0051213">
    <property type="term" value="F:dioxygenase activity"/>
    <property type="evidence" value="ECO:0007669"/>
    <property type="project" value="UniProtKB-KW"/>
</dbReference>
<keyword evidence="4" id="KW-1185">Reference proteome</keyword>
<protein>
    <submittedName>
        <fullName evidence="3">Aromatic-ring-hydroxylating dioxygenase subunit beta</fullName>
    </submittedName>
</protein>
<dbReference type="PANTHER" id="PTHR41534">
    <property type="entry name" value="BLR3401 PROTEIN"/>
    <property type="match status" value="1"/>
</dbReference>
<evidence type="ECO:0000256" key="2">
    <source>
        <dbReference type="ARBA" id="ARBA00023002"/>
    </source>
</evidence>
<reference evidence="3 4" key="1">
    <citation type="submission" date="2024-09" db="EMBL/GenBank/DDBJ databases">
        <authorList>
            <person name="Sun Q."/>
            <person name="Mori K."/>
        </authorList>
    </citation>
    <scope>NUCLEOTIDE SEQUENCE [LARGE SCALE GENOMIC DNA]</scope>
    <source>
        <strain evidence="3 4">KCTC 23279</strain>
    </source>
</reference>
<name>A0ABV6ELI6_9BRAD</name>
<dbReference type="Proteomes" id="UP001589775">
    <property type="component" value="Unassembled WGS sequence"/>
</dbReference>